<dbReference type="AlphaFoldDB" id="A0A2M8C5G1"/>
<evidence type="ECO:0000313" key="2">
    <source>
        <dbReference type="Proteomes" id="UP000229421"/>
    </source>
</evidence>
<name>A0A2M8C5G1_9BACT</name>
<gene>
    <name evidence="1" type="ORF">CO101_02105</name>
</gene>
<dbReference type="EMBL" id="PFTZ01000057">
    <property type="protein sequence ID" value="PJB51427.1"/>
    <property type="molecule type" value="Genomic_DNA"/>
</dbReference>
<sequence length="101" mass="11599">MSYNVVKSQIPKATTRLGSPLKGGIEMPKLKLVWVSDKRSEGQAFELDLMALCRKHSYIETEKATGLFEIEPLSQRDNRAFQRQKRRKFLPLIKRSLPPVA</sequence>
<proteinExistence type="predicted"/>
<organism evidence="1 2">
    <name type="scientific">Candidatus Berkelbacteria bacterium CG_4_9_14_3_um_filter_39_23</name>
    <dbReference type="NCBI Taxonomy" id="1974508"/>
    <lineage>
        <taxon>Bacteria</taxon>
        <taxon>Candidatus Berkelbacteria</taxon>
    </lineage>
</organism>
<comment type="caution">
    <text evidence="1">The sequence shown here is derived from an EMBL/GenBank/DDBJ whole genome shotgun (WGS) entry which is preliminary data.</text>
</comment>
<dbReference type="Proteomes" id="UP000229421">
    <property type="component" value="Unassembled WGS sequence"/>
</dbReference>
<accession>A0A2M8C5G1</accession>
<evidence type="ECO:0000313" key="1">
    <source>
        <dbReference type="EMBL" id="PJB51427.1"/>
    </source>
</evidence>
<protein>
    <submittedName>
        <fullName evidence="1">Uncharacterized protein</fullName>
    </submittedName>
</protein>
<reference evidence="2" key="1">
    <citation type="submission" date="2017-09" db="EMBL/GenBank/DDBJ databases">
        <title>Depth-based differentiation of microbial function through sediment-hosted aquifers and enrichment of novel symbionts in the deep terrestrial subsurface.</title>
        <authorList>
            <person name="Probst A.J."/>
            <person name="Ladd B."/>
            <person name="Jarett J.K."/>
            <person name="Geller-Mcgrath D.E."/>
            <person name="Sieber C.M.K."/>
            <person name="Emerson J.B."/>
            <person name="Anantharaman K."/>
            <person name="Thomas B.C."/>
            <person name="Malmstrom R."/>
            <person name="Stieglmeier M."/>
            <person name="Klingl A."/>
            <person name="Woyke T."/>
            <person name="Ryan C.M."/>
            <person name="Banfield J.F."/>
        </authorList>
    </citation>
    <scope>NUCLEOTIDE SEQUENCE [LARGE SCALE GENOMIC DNA]</scope>
</reference>